<keyword evidence="3" id="KW-1133">Transmembrane helix</keyword>
<keyword evidence="7" id="KW-1185">Reference proteome</keyword>
<gene>
    <name evidence="6" type="ORF">HNQ72_004129</name>
</gene>
<keyword evidence="2" id="KW-0812">Transmembrane</keyword>
<reference evidence="6 7" key="1">
    <citation type="submission" date="2020-08" db="EMBL/GenBank/DDBJ databases">
        <title>Genomic Encyclopedia of Type Strains, Phase IV (KMG-IV): sequencing the most valuable type-strain genomes for metagenomic binning, comparative biology and taxonomic classification.</title>
        <authorList>
            <person name="Goeker M."/>
        </authorList>
    </citation>
    <scope>NUCLEOTIDE SEQUENCE [LARGE SCALE GENOMIC DNA]</scope>
    <source>
        <strain evidence="6 7">DSM 100734</strain>
    </source>
</reference>
<accession>A0A7W9YAD2</accession>
<keyword evidence="4" id="KW-0472">Membrane</keyword>
<dbReference type="InterPro" id="IPR016983">
    <property type="entry name" value="UCP031804"/>
</dbReference>
<comment type="subcellular location">
    <subcellularLocation>
        <location evidence="1">Endomembrane system</location>
        <topology evidence="1">Multi-pass membrane protein</topology>
    </subcellularLocation>
</comment>
<dbReference type="PIRSF" id="PIRSF031804">
    <property type="entry name" value="UCP031804"/>
    <property type="match status" value="1"/>
</dbReference>
<evidence type="ECO:0000259" key="5">
    <source>
        <dbReference type="Pfam" id="PF06803"/>
    </source>
</evidence>
<evidence type="ECO:0000313" key="6">
    <source>
        <dbReference type="EMBL" id="MBB6164288.1"/>
    </source>
</evidence>
<sequence>MGLVKSMKVSNGALMDDVKIGEILLPGDDETQDRREKKVRAKFWPTLKRAVKFVPFSRDLVAAYYCAIDPKTPTRVRGVLLAALAYFVMPVDLIPDMFVMVGFTDDVAVLAAALRMIQGHIADRHYDAADEMLADNPDIGKAPA</sequence>
<evidence type="ECO:0000256" key="1">
    <source>
        <dbReference type="ARBA" id="ARBA00004127"/>
    </source>
</evidence>
<dbReference type="EMBL" id="JACHEG010000005">
    <property type="protein sequence ID" value="MBB6164288.1"/>
    <property type="molecule type" value="Genomic_DNA"/>
</dbReference>
<comment type="caution">
    <text evidence="6">The sequence shown here is derived from an EMBL/GenBank/DDBJ whole genome shotgun (WGS) entry which is preliminary data.</text>
</comment>
<name>A0A7W9YAD2_9HYPH</name>
<feature type="domain" description="DUF1232" evidence="5">
    <location>
        <begin position="77"/>
        <end position="111"/>
    </location>
</feature>
<dbReference type="AlphaFoldDB" id="A0A7W9YAD2"/>
<proteinExistence type="predicted"/>
<organism evidence="6 7">
    <name type="scientific">Rhizobium wenxiniae</name>
    <dbReference type="NCBI Taxonomy" id="1737357"/>
    <lineage>
        <taxon>Bacteria</taxon>
        <taxon>Pseudomonadati</taxon>
        <taxon>Pseudomonadota</taxon>
        <taxon>Alphaproteobacteria</taxon>
        <taxon>Hyphomicrobiales</taxon>
        <taxon>Rhizobiaceae</taxon>
        <taxon>Rhizobium/Agrobacterium group</taxon>
        <taxon>Rhizobium</taxon>
    </lineage>
</organism>
<dbReference type="GO" id="GO:0012505">
    <property type="term" value="C:endomembrane system"/>
    <property type="evidence" value="ECO:0007669"/>
    <property type="project" value="UniProtKB-SubCell"/>
</dbReference>
<dbReference type="Proteomes" id="UP000547879">
    <property type="component" value="Unassembled WGS sequence"/>
</dbReference>
<protein>
    <submittedName>
        <fullName evidence="6">Uncharacterized membrane protein YkvA (DUF1232 family)</fullName>
    </submittedName>
</protein>
<evidence type="ECO:0000256" key="3">
    <source>
        <dbReference type="ARBA" id="ARBA00022989"/>
    </source>
</evidence>
<evidence type="ECO:0000256" key="2">
    <source>
        <dbReference type="ARBA" id="ARBA00022692"/>
    </source>
</evidence>
<dbReference type="InterPro" id="IPR010652">
    <property type="entry name" value="DUF1232"/>
</dbReference>
<evidence type="ECO:0000313" key="7">
    <source>
        <dbReference type="Proteomes" id="UP000547879"/>
    </source>
</evidence>
<evidence type="ECO:0000256" key="4">
    <source>
        <dbReference type="ARBA" id="ARBA00023136"/>
    </source>
</evidence>
<dbReference type="Pfam" id="PF06803">
    <property type="entry name" value="DUF1232"/>
    <property type="match status" value="1"/>
</dbReference>